<protein>
    <submittedName>
        <fullName evidence="2">Uncharacterized protein</fullName>
    </submittedName>
</protein>
<evidence type="ECO:0000313" key="3">
    <source>
        <dbReference type="Proteomes" id="UP000279259"/>
    </source>
</evidence>
<name>A0A427XRG9_9TREE</name>
<accession>A0A427XRG9</accession>
<feature type="compositionally biased region" description="Low complexity" evidence="1">
    <location>
        <begin position="112"/>
        <end position="121"/>
    </location>
</feature>
<gene>
    <name evidence="2" type="ORF">EHS25_006806</name>
</gene>
<dbReference type="AlphaFoldDB" id="A0A427XRG9"/>
<feature type="compositionally biased region" description="Low complexity" evidence="1">
    <location>
        <begin position="32"/>
        <end position="48"/>
    </location>
</feature>
<feature type="region of interest" description="Disordered" evidence="1">
    <location>
        <begin position="1"/>
        <end position="107"/>
    </location>
</feature>
<feature type="compositionally biased region" description="Basic and acidic residues" evidence="1">
    <location>
        <begin position="166"/>
        <end position="190"/>
    </location>
</feature>
<keyword evidence="3" id="KW-1185">Reference proteome</keyword>
<feature type="compositionally biased region" description="Basic and acidic residues" evidence="1">
    <location>
        <begin position="18"/>
        <end position="28"/>
    </location>
</feature>
<reference evidence="2 3" key="1">
    <citation type="submission" date="2018-11" db="EMBL/GenBank/DDBJ databases">
        <title>Genome sequence of Saitozyma podzolica DSM 27192.</title>
        <authorList>
            <person name="Aliyu H."/>
            <person name="Gorte O."/>
            <person name="Ochsenreither K."/>
        </authorList>
    </citation>
    <scope>NUCLEOTIDE SEQUENCE [LARGE SCALE GENOMIC DNA]</scope>
    <source>
        <strain evidence="2 3">DSM 27192</strain>
    </source>
</reference>
<feature type="region of interest" description="Disordered" evidence="1">
    <location>
        <begin position="165"/>
        <end position="206"/>
    </location>
</feature>
<feature type="region of interest" description="Disordered" evidence="1">
    <location>
        <begin position="112"/>
        <end position="131"/>
    </location>
</feature>
<organism evidence="2 3">
    <name type="scientific">Saitozyma podzolica</name>
    <dbReference type="NCBI Taxonomy" id="1890683"/>
    <lineage>
        <taxon>Eukaryota</taxon>
        <taxon>Fungi</taxon>
        <taxon>Dikarya</taxon>
        <taxon>Basidiomycota</taxon>
        <taxon>Agaricomycotina</taxon>
        <taxon>Tremellomycetes</taxon>
        <taxon>Tremellales</taxon>
        <taxon>Trimorphomycetaceae</taxon>
        <taxon>Saitozyma</taxon>
    </lineage>
</organism>
<feature type="compositionally biased region" description="Polar residues" evidence="1">
    <location>
        <begin position="1"/>
        <end position="10"/>
    </location>
</feature>
<proteinExistence type="predicted"/>
<feature type="compositionally biased region" description="Low complexity" evidence="1">
    <location>
        <begin position="192"/>
        <end position="206"/>
    </location>
</feature>
<feature type="compositionally biased region" description="Low complexity" evidence="1">
    <location>
        <begin position="70"/>
        <end position="86"/>
    </location>
</feature>
<dbReference type="STRING" id="1890683.A0A427XRG9"/>
<dbReference type="Proteomes" id="UP000279259">
    <property type="component" value="Unassembled WGS sequence"/>
</dbReference>
<comment type="caution">
    <text evidence="2">The sequence shown here is derived from an EMBL/GenBank/DDBJ whole genome shotgun (WGS) entry which is preliminary data.</text>
</comment>
<feature type="compositionally biased region" description="Low complexity" evidence="1">
    <location>
        <begin position="94"/>
        <end position="107"/>
    </location>
</feature>
<dbReference type="EMBL" id="RSCD01000030">
    <property type="protein sequence ID" value="RSH81449.1"/>
    <property type="molecule type" value="Genomic_DNA"/>
</dbReference>
<sequence length="206" mass="21318">MQYRESNGSSMRLGKRKAQTEDRFDPYKRPRGSSPSFTGSPSFPMSPSRSTQSAIPIPNPQSPGHIPIYPSALSASGSTAAGAGRPRPAHPYNRPLASRSRAASPALSIGSASGVLSSSLGNNGREGRGSFTLPGTLAGAFVPTGVTLQNGGAQPLGGLGLLSLAGRDERDRDEAVDMIREDSRESEQDGRSMSGASASGSAMEQD</sequence>
<evidence type="ECO:0000313" key="2">
    <source>
        <dbReference type="EMBL" id="RSH81449.1"/>
    </source>
</evidence>
<evidence type="ECO:0000256" key="1">
    <source>
        <dbReference type="SAM" id="MobiDB-lite"/>
    </source>
</evidence>